<keyword evidence="1" id="KW-0472">Membrane</keyword>
<evidence type="ECO:0000313" key="5">
    <source>
        <dbReference type="Proteomes" id="UP000006727"/>
    </source>
</evidence>
<dbReference type="Gramene" id="Pp3c7_25580V3.1">
    <property type="protein sequence ID" value="Pp3c7_25580V3.1"/>
    <property type="gene ID" value="Pp3c7_25580"/>
</dbReference>
<dbReference type="InterPro" id="IPR029052">
    <property type="entry name" value="Metallo-depent_PP-like"/>
</dbReference>
<reference evidence="4" key="3">
    <citation type="submission" date="2020-12" db="UniProtKB">
        <authorList>
            <consortium name="EnsemblPlants"/>
        </authorList>
    </citation>
    <scope>IDENTIFICATION</scope>
</reference>
<dbReference type="Proteomes" id="UP000006727">
    <property type="component" value="Chromosome 7"/>
</dbReference>
<protein>
    <recommendedName>
        <fullName evidence="2">Calcineurin-like phosphoesterase domain-containing protein</fullName>
    </recommendedName>
</protein>
<dbReference type="GeneID" id="112284846"/>
<name>A0A2K1KD20_PHYPA</name>
<evidence type="ECO:0000313" key="3">
    <source>
        <dbReference type="EMBL" id="PNR51676.1"/>
    </source>
</evidence>
<keyword evidence="1" id="KW-1133">Transmembrane helix</keyword>
<organism evidence="3">
    <name type="scientific">Physcomitrium patens</name>
    <name type="common">Spreading-leaved earth moss</name>
    <name type="synonym">Physcomitrella patens</name>
    <dbReference type="NCBI Taxonomy" id="3218"/>
    <lineage>
        <taxon>Eukaryota</taxon>
        <taxon>Viridiplantae</taxon>
        <taxon>Streptophyta</taxon>
        <taxon>Embryophyta</taxon>
        <taxon>Bryophyta</taxon>
        <taxon>Bryophytina</taxon>
        <taxon>Bryopsida</taxon>
        <taxon>Funariidae</taxon>
        <taxon>Funariales</taxon>
        <taxon>Funariaceae</taxon>
        <taxon>Physcomitrium</taxon>
    </lineage>
</organism>
<reference evidence="3 5" key="2">
    <citation type="journal article" date="2018" name="Plant J.">
        <title>The Physcomitrella patens chromosome-scale assembly reveals moss genome structure and evolution.</title>
        <authorList>
            <person name="Lang D."/>
            <person name="Ullrich K.K."/>
            <person name="Murat F."/>
            <person name="Fuchs J."/>
            <person name="Jenkins J."/>
            <person name="Haas F.B."/>
            <person name="Piednoel M."/>
            <person name="Gundlach H."/>
            <person name="Van Bel M."/>
            <person name="Meyberg R."/>
            <person name="Vives C."/>
            <person name="Morata J."/>
            <person name="Symeonidi A."/>
            <person name="Hiss M."/>
            <person name="Muchero W."/>
            <person name="Kamisugi Y."/>
            <person name="Saleh O."/>
            <person name="Blanc G."/>
            <person name="Decker E.L."/>
            <person name="van Gessel N."/>
            <person name="Grimwood J."/>
            <person name="Hayes R.D."/>
            <person name="Graham S.W."/>
            <person name="Gunter L.E."/>
            <person name="McDaniel S.F."/>
            <person name="Hoernstein S.N.W."/>
            <person name="Larsson A."/>
            <person name="Li F.W."/>
            <person name="Perroud P.F."/>
            <person name="Phillips J."/>
            <person name="Ranjan P."/>
            <person name="Rokshar D.S."/>
            <person name="Rothfels C.J."/>
            <person name="Schneider L."/>
            <person name="Shu S."/>
            <person name="Stevenson D.W."/>
            <person name="Thummler F."/>
            <person name="Tillich M."/>
            <person name="Villarreal Aguilar J.C."/>
            <person name="Widiez T."/>
            <person name="Wong G.K."/>
            <person name="Wymore A."/>
            <person name="Zhang Y."/>
            <person name="Zimmer A.D."/>
            <person name="Quatrano R.S."/>
            <person name="Mayer K.F.X."/>
            <person name="Goodstein D."/>
            <person name="Casacuberta J.M."/>
            <person name="Vandepoele K."/>
            <person name="Reski R."/>
            <person name="Cuming A.C."/>
            <person name="Tuskan G.A."/>
            <person name="Maumus F."/>
            <person name="Salse J."/>
            <person name="Schmutz J."/>
            <person name="Rensing S.A."/>
        </authorList>
    </citation>
    <scope>NUCLEOTIDE SEQUENCE [LARGE SCALE GENOMIC DNA]</scope>
    <source>
        <strain evidence="4 5">cv. Gransden 2004</strain>
    </source>
</reference>
<dbReference type="Pfam" id="PF00149">
    <property type="entry name" value="Metallophos"/>
    <property type="match status" value="1"/>
</dbReference>
<gene>
    <name evidence="4" type="primary">LOC112284846</name>
    <name evidence="3" type="ORF">PHYPA_010864</name>
</gene>
<dbReference type="PANTHER" id="PTHR32440:SF0">
    <property type="entry name" value="PHOSPHATASE DCR2-RELATED"/>
    <property type="match status" value="1"/>
</dbReference>
<reference evidence="3 5" key="1">
    <citation type="journal article" date="2008" name="Science">
        <title>The Physcomitrella genome reveals evolutionary insights into the conquest of land by plants.</title>
        <authorList>
            <person name="Rensing S."/>
            <person name="Lang D."/>
            <person name="Zimmer A."/>
            <person name="Terry A."/>
            <person name="Salamov A."/>
            <person name="Shapiro H."/>
            <person name="Nishiyama T."/>
            <person name="Perroud P.-F."/>
            <person name="Lindquist E."/>
            <person name="Kamisugi Y."/>
            <person name="Tanahashi T."/>
            <person name="Sakakibara K."/>
            <person name="Fujita T."/>
            <person name="Oishi K."/>
            <person name="Shin-I T."/>
            <person name="Kuroki Y."/>
            <person name="Toyoda A."/>
            <person name="Suzuki Y."/>
            <person name="Hashimoto A."/>
            <person name="Yamaguchi K."/>
            <person name="Sugano A."/>
            <person name="Kohara Y."/>
            <person name="Fujiyama A."/>
            <person name="Anterola A."/>
            <person name="Aoki S."/>
            <person name="Ashton N."/>
            <person name="Barbazuk W.B."/>
            <person name="Barker E."/>
            <person name="Bennetzen J."/>
            <person name="Bezanilla M."/>
            <person name="Blankenship R."/>
            <person name="Cho S.H."/>
            <person name="Dutcher S."/>
            <person name="Estelle M."/>
            <person name="Fawcett J.A."/>
            <person name="Gundlach H."/>
            <person name="Hanada K."/>
            <person name="Heyl A."/>
            <person name="Hicks K.A."/>
            <person name="Hugh J."/>
            <person name="Lohr M."/>
            <person name="Mayer K."/>
            <person name="Melkozernov A."/>
            <person name="Murata T."/>
            <person name="Nelson D."/>
            <person name="Pils B."/>
            <person name="Prigge M."/>
            <person name="Reiss B."/>
            <person name="Renner T."/>
            <person name="Rombauts S."/>
            <person name="Rushton P."/>
            <person name="Sanderfoot A."/>
            <person name="Schween G."/>
            <person name="Shiu S.-H."/>
            <person name="Stueber K."/>
            <person name="Theodoulou F.L."/>
            <person name="Tu H."/>
            <person name="Van de Peer Y."/>
            <person name="Verrier P.J."/>
            <person name="Waters E."/>
            <person name="Wood A."/>
            <person name="Yang L."/>
            <person name="Cove D."/>
            <person name="Cuming A."/>
            <person name="Hasebe M."/>
            <person name="Lucas S."/>
            <person name="Mishler D.B."/>
            <person name="Reski R."/>
            <person name="Grigoriev I."/>
            <person name="Quatrano R.S."/>
            <person name="Boore J.L."/>
        </authorList>
    </citation>
    <scope>NUCLEOTIDE SEQUENCE [LARGE SCALE GENOMIC DNA]</scope>
    <source>
        <strain evidence="4 5">cv. Gransden 2004</strain>
    </source>
</reference>
<dbReference type="Gene3D" id="3.60.21.10">
    <property type="match status" value="1"/>
</dbReference>
<dbReference type="OrthoDB" id="783096at2759"/>
<feature type="transmembrane region" description="Helical" evidence="1">
    <location>
        <begin position="16"/>
        <end position="33"/>
    </location>
</feature>
<keyword evidence="5" id="KW-1185">Reference proteome</keyword>
<proteinExistence type="predicted"/>
<sequence>MADRCKRGGNSEGYSVVLRFILVLVLAVLVRGARVTSRIRERVSAPVLRFGKDGTFKIVQVADMHYADGATTSCQDVLPEQYATCSDLNTTIFLNRVIAEEKPDLLLFSGDNIMQEDCKDPIASMNMAFGPAIEAGIPWAAVLGNHDQEGNMSRERVMSYIASMDYSVSTVNPSGDTCSGIDGFGNFVLEVFGAAGSPQAHKSVMNLYLVDSGDYSTLSPKIRGYGWIHETQSTWIKKMSKKLQLAYLNDAPAQPQPAPSLAYFHIPLPEYSNLAPGQFKGVKQEGISSAQINSGFLTTLLEGGDVKAIFVGHDHVNDFCGDVHGLKLCYAGGFGYHAYGKAGWDRRTRVVSAALSKDEHSEWQGVRSIVTWKRLDNAKFDMIDAESVWGQDSNSVQ</sequence>
<evidence type="ECO:0000256" key="1">
    <source>
        <dbReference type="SAM" id="Phobius"/>
    </source>
</evidence>
<dbReference type="InterPro" id="IPR011230">
    <property type="entry name" value="PAP14/16/28/29"/>
</dbReference>
<dbReference type="RefSeq" id="XP_024380925.1">
    <property type="nucleotide sequence ID" value="XM_024525157.2"/>
</dbReference>
<accession>A0A2K1KD20</accession>
<dbReference type="SUPFAM" id="SSF56300">
    <property type="entry name" value="Metallo-dependent phosphatases"/>
    <property type="match status" value="1"/>
</dbReference>
<dbReference type="STRING" id="3218.A0A2K1KD20"/>
<dbReference type="PIRSF" id="PIRSF030250">
    <property type="entry name" value="Ptase_At2g46880"/>
    <property type="match status" value="1"/>
</dbReference>
<dbReference type="InterPro" id="IPR004843">
    <property type="entry name" value="Calcineurin-like_PHP"/>
</dbReference>
<dbReference type="AlphaFoldDB" id="A0A2K1KD20"/>
<evidence type="ECO:0000313" key="4">
    <source>
        <dbReference type="EnsemblPlants" id="Pp3c7_25580V3.1"/>
    </source>
</evidence>
<dbReference type="PANTHER" id="PTHR32440">
    <property type="entry name" value="PHOSPHATASE DCR2-RELATED-RELATED"/>
    <property type="match status" value="1"/>
</dbReference>
<feature type="domain" description="Calcineurin-like phosphoesterase" evidence="2">
    <location>
        <begin position="56"/>
        <end position="316"/>
    </location>
</feature>
<dbReference type="OMA" id="HIVPMEY"/>
<keyword evidence="1" id="KW-0812">Transmembrane</keyword>
<dbReference type="EMBL" id="ABEU02000007">
    <property type="protein sequence ID" value="PNR51676.1"/>
    <property type="molecule type" value="Genomic_DNA"/>
</dbReference>
<dbReference type="EnsemblPlants" id="Pp3c7_25580V3.2">
    <property type="protein sequence ID" value="Pp3c7_25580V3.2"/>
    <property type="gene ID" value="Pp3c7_25580"/>
</dbReference>
<evidence type="ECO:0000259" key="2">
    <source>
        <dbReference type="Pfam" id="PF00149"/>
    </source>
</evidence>
<dbReference type="CDD" id="cd07383">
    <property type="entry name" value="MPP_Dcr2"/>
    <property type="match status" value="1"/>
</dbReference>
<dbReference type="EnsemblPlants" id="Pp3c7_25580V3.1">
    <property type="protein sequence ID" value="Pp3c7_25580V3.1"/>
    <property type="gene ID" value="Pp3c7_25580"/>
</dbReference>
<dbReference type="Gramene" id="Pp3c7_25580V3.2">
    <property type="protein sequence ID" value="Pp3c7_25580V3.2"/>
    <property type="gene ID" value="Pp3c7_25580"/>
</dbReference>
<dbReference type="PaxDb" id="3218-PP1S97_107V6.1"/>
<dbReference type="GO" id="GO:0016788">
    <property type="term" value="F:hydrolase activity, acting on ester bonds"/>
    <property type="evidence" value="ECO:0000318"/>
    <property type="project" value="GO_Central"/>
</dbReference>